<comment type="caution">
    <text evidence="1">The sequence shown here is derived from an EMBL/GenBank/DDBJ whole genome shotgun (WGS) entry which is preliminary data.</text>
</comment>
<protein>
    <submittedName>
        <fullName evidence="1">Uncharacterized protein</fullName>
    </submittedName>
</protein>
<dbReference type="RefSeq" id="WP_053938902.1">
    <property type="nucleotide sequence ID" value="NZ_LAQT01000027.1"/>
</dbReference>
<organism evidence="1 2">
    <name type="scientific">Amantichitinum ursilacus</name>
    <dbReference type="NCBI Taxonomy" id="857265"/>
    <lineage>
        <taxon>Bacteria</taxon>
        <taxon>Pseudomonadati</taxon>
        <taxon>Pseudomonadota</taxon>
        <taxon>Betaproteobacteria</taxon>
        <taxon>Neisseriales</taxon>
        <taxon>Chitinibacteraceae</taxon>
        <taxon>Amantichitinum</taxon>
    </lineage>
</organism>
<evidence type="ECO:0000313" key="2">
    <source>
        <dbReference type="Proteomes" id="UP000037939"/>
    </source>
</evidence>
<sequence>MQVYVEFLGHLPQFQYDADRLVAIHLLHGAEVSCSRGHPQFGHHSVCVKWPGAPEAECHVDGGKFALLQILAASQLGGGGAAATAWSAELMLMLQTSMQTETDDAAARGNR</sequence>
<name>A0A0N0GM12_9NEIS</name>
<reference evidence="1 2" key="1">
    <citation type="submission" date="2015-07" db="EMBL/GenBank/DDBJ databases">
        <title>Draft genome sequence of the Amantichitinum ursilacus IGB-41, a new chitin-degrading bacterium.</title>
        <authorList>
            <person name="Kirstahler P."/>
            <person name="Guenther M."/>
            <person name="Grumaz C."/>
            <person name="Rupp S."/>
            <person name="Zibek S."/>
            <person name="Sohn K."/>
        </authorList>
    </citation>
    <scope>NUCLEOTIDE SEQUENCE [LARGE SCALE GENOMIC DNA]</scope>
    <source>
        <strain evidence="1 2">IGB-41</strain>
    </source>
</reference>
<dbReference type="Proteomes" id="UP000037939">
    <property type="component" value="Unassembled WGS sequence"/>
</dbReference>
<accession>A0A0N0GM12</accession>
<dbReference type="EMBL" id="LAQT01000027">
    <property type="protein sequence ID" value="KPC50664.1"/>
    <property type="molecule type" value="Genomic_DNA"/>
</dbReference>
<gene>
    <name evidence="1" type="ORF">WG78_16460</name>
</gene>
<proteinExistence type="predicted"/>
<keyword evidence="2" id="KW-1185">Reference proteome</keyword>
<evidence type="ECO:0000313" key="1">
    <source>
        <dbReference type="EMBL" id="KPC50664.1"/>
    </source>
</evidence>
<dbReference type="AlphaFoldDB" id="A0A0N0GM12"/>